<feature type="domain" description="Histidine kinase/HSP90-like ATPase" evidence="5">
    <location>
        <begin position="293"/>
        <end position="377"/>
    </location>
</feature>
<dbReference type="Gene3D" id="1.20.5.1930">
    <property type="match status" value="1"/>
</dbReference>
<dbReference type="GO" id="GO:0046983">
    <property type="term" value="F:protein dimerization activity"/>
    <property type="evidence" value="ECO:0007669"/>
    <property type="project" value="InterPro"/>
</dbReference>
<dbReference type="PANTHER" id="PTHR24421:SF63">
    <property type="entry name" value="SENSOR HISTIDINE KINASE DESK"/>
    <property type="match status" value="1"/>
</dbReference>
<dbReference type="Proteomes" id="UP000275865">
    <property type="component" value="Unassembled WGS sequence"/>
</dbReference>
<evidence type="ECO:0000313" key="8">
    <source>
        <dbReference type="Proteomes" id="UP000275865"/>
    </source>
</evidence>
<keyword evidence="2 7" id="KW-0418">Kinase</keyword>
<evidence type="ECO:0000256" key="3">
    <source>
        <dbReference type="ARBA" id="ARBA00023012"/>
    </source>
</evidence>
<dbReference type="GO" id="GO:0000155">
    <property type="term" value="F:phosphorelay sensor kinase activity"/>
    <property type="evidence" value="ECO:0007669"/>
    <property type="project" value="InterPro"/>
</dbReference>
<organism evidence="7 8">
    <name type="scientific">Micromonospora musae</name>
    <dbReference type="NCBI Taxonomy" id="1894970"/>
    <lineage>
        <taxon>Bacteria</taxon>
        <taxon>Bacillati</taxon>
        <taxon>Actinomycetota</taxon>
        <taxon>Actinomycetes</taxon>
        <taxon>Micromonosporales</taxon>
        <taxon>Micromonosporaceae</taxon>
        <taxon>Micromonospora</taxon>
    </lineage>
</organism>
<feature type="transmembrane region" description="Helical" evidence="4">
    <location>
        <begin position="78"/>
        <end position="98"/>
    </location>
</feature>
<name>A0A3A9Y9V1_9ACTN</name>
<feature type="domain" description="Signal transduction histidine kinase subgroup 3 dimerisation and phosphoacceptor" evidence="6">
    <location>
        <begin position="193"/>
        <end position="258"/>
    </location>
</feature>
<keyword evidence="4" id="KW-0812">Transmembrane</keyword>
<dbReference type="InterPro" id="IPR003594">
    <property type="entry name" value="HATPase_dom"/>
</dbReference>
<feature type="transmembrane region" description="Helical" evidence="4">
    <location>
        <begin position="49"/>
        <end position="71"/>
    </location>
</feature>
<dbReference type="Pfam" id="PF07730">
    <property type="entry name" value="HisKA_3"/>
    <property type="match status" value="1"/>
</dbReference>
<accession>A0A3A9Y9V1</accession>
<evidence type="ECO:0000259" key="6">
    <source>
        <dbReference type="Pfam" id="PF07730"/>
    </source>
</evidence>
<evidence type="ECO:0000256" key="1">
    <source>
        <dbReference type="ARBA" id="ARBA00022679"/>
    </source>
</evidence>
<evidence type="ECO:0000256" key="4">
    <source>
        <dbReference type="SAM" id="Phobius"/>
    </source>
</evidence>
<dbReference type="EMBL" id="RAZT01000004">
    <property type="protein sequence ID" value="RKN34049.1"/>
    <property type="molecule type" value="Genomic_DNA"/>
</dbReference>
<feature type="transmembrane region" description="Helical" evidence="4">
    <location>
        <begin position="104"/>
        <end position="121"/>
    </location>
</feature>
<feature type="transmembrane region" description="Helical" evidence="4">
    <location>
        <begin position="152"/>
        <end position="172"/>
    </location>
</feature>
<dbReference type="CDD" id="cd16917">
    <property type="entry name" value="HATPase_UhpB-NarQ-NarX-like"/>
    <property type="match status" value="1"/>
</dbReference>
<dbReference type="InterPro" id="IPR050482">
    <property type="entry name" value="Sensor_HK_TwoCompSys"/>
</dbReference>
<dbReference type="AlphaFoldDB" id="A0A3A9Y9V1"/>
<sequence length="385" mass="40693">MAGATPATGPVERSRRRRGLLLVAAHTLWLWLLLPPAAAITRGQIDHAPTATVGLVVFALLYLALVAVPVAELPVRPALHHGGLVLLALLGVGLAAAYASAPEGWPVLLMYVCTAGAVGLVRVGWGFGWVGASTAAVLVIGVAHGLPADDIAQLALITLLAGAMTLAFARVARLVEELRRTQRELARTVVERERLRFAKDLHDLLGHTLSLVVVKAEVVRRLAPTDPGRAAGEAADIERIGRTALAEVREAVTGYREQSFGRELENARNALADVGIVVTVRERGHPLDVAADDAFRWVLREGVTNVLRHSRASRCDIEVSADMDGSVLTVRDDGVGGRPEPGNGLRGLTERVEQAGGTLHVGPARGGGLLLTALLPARTAERVTT</sequence>
<proteinExistence type="predicted"/>
<dbReference type="Gene3D" id="3.30.565.10">
    <property type="entry name" value="Histidine kinase-like ATPase, C-terminal domain"/>
    <property type="match status" value="1"/>
</dbReference>
<keyword evidence="4" id="KW-0472">Membrane</keyword>
<gene>
    <name evidence="7" type="ORF">D7044_10230</name>
</gene>
<keyword evidence="4" id="KW-1133">Transmembrane helix</keyword>
<dbReference type="SUPFAM" id="SSF55874">
    <property type="entry name" value="ATPase domain of HSP90 chaperone/DNA topoisomerase II/histidine kinase"/>
    <property type="match status" value="1"/>
</dbReference>
<dbReference type="Pfam" id="PF02518">
    <property type="entry name" value="HATPase_c"/>
    <property type="match status" value="1"/>
</dbReference>
<dbReference type="PANTHER" id="PTHR24421">
    <property type="entry name" value="NITRATE/NITRITE SENSOR PROTEIN NARX-RELATED"/>
    <property type="match status" value="1"/>
</dbReference>
<dbReference type="InterPro" id="IPR011712">
    <property type="entry name" value="Sig_transdc_His_kin_sub3_dim/P"/>
</dbReference>
<dbReference type="RefSeq" id="WP_147434629.1">
    <property type="nucleotide sequence ID" value="NZ_RAZT01000004.1"/>
</dbReference>
<reference evidence="7 8" key="1">
    <citation type="submission" date="2018-09" db="EMBL/GenBank/DDBJ databases">
        <title>Micromonospora sp. nov. MS1-9, isolated from a root of Musa sp.</title>
        <authorList>
            <person name="Kuncharoen N."/>
            <person name="Kudo T."/>
            <person name="Ohkuma M."/>
            <person name="Yuki M."/>
            <person name="Tanasupawat S."/>
        </authorList>
    </citation>
    <scope>NUCLEOTIDE SEQUENCE [LARGE SCALE GENOMIC DNA]</scope>
    <source>
        <strain evidence="7 8">MS1-9</strain>
    </source>
</reference>
<keyword evidence="1" id="KW-0808">Transferase</keyword>
<evidence type="ECO:0000256" key="2">
    <source>
        <dbReference type="ARBA" id="ARBA00022777"/>
    </source>
</evidence>
<dbReference type="InterPro" id="IPR036890">
    <property type="entry name" value="HATPase_C_sf"/>
</dbReference>
<evidence type="ECO:0000313" key="7">
    <source>
        <dbReference type="EMBL" id="RKN34049.1"/>
    </source>
</evidence>
<feature type="transmembrane region" description="Helical" evidence="4">
    <location>
        <begin position="128"/>
        <end position="146"/>
    </location>
</feature>
<protein>
    <submittedName>
        <fullName evidence="7">Sensor histidine kinase</fullName>
    </submittedName>
</protein>
<keyword evidence="3" id="KW-0902">Two-component regulatory system</keyword>
<evidence type="ECO:0000259" key="5">
    <source>
        <dbReference type="Pfam" id="PF02518"/>
    </source>
</evidence>
<dbReference type="GO" id="GO:0016020">
    <property type="term" value="C:membrane"/>
    <property type="evidence" value="ECO:0007669"/>
    <property type="project" value="InterPro"/>
</dbReference>
<comment type="caution">
    <text evidence="7">The sequence shown here is derived from an EMBL/GenBank/DDBJ whole genome shotgun (WGS) entry which is preliminary data.</text>
</comment>